<sequence length="333" mass="38026">METKLRILKDEIDVLLVNAHDRSSLEELRVKYLGRKGKINTLLKELAGLSLEEKRLYGNQVNTLKRELAEKIESRLETLTAKPQIDVDLLLPGRTPHLGHIHPLSKILAEIITFFSNFGFTVATAPEIEYDWYNFEALNMAKDHPARDMFSNFYLNGNMLLRSHTSPTQIRVMEKQKPPIKIICPGRCYRRDAFDASHSPVFHQVEALYVDKGVSFGELKWLLHEFVKEIFGPETKYELRPSFFPFTEPSGELAISCTVCKGSGCSVCSSTGWLELLGCGMVHPHVLKNVKIPPKKYSGYALGMGVERVAMIKYVIDDIRVFFNNDIRFLEQF</sequence>
<evidence type="ECO:0000256" key="2">
    <source>
        <dbReference type="ARBA" id="ARBA00010207"/>
    </source>
</evidence>
<comment type="caution">
    <text evidence="15">The sequence shown here is derived from an EMBL/GenBank/DDBJ whole genome shotgun (WGS) entry which is preliminary data.</text>
</comment>
<dbReference type="CDD" id="cd00496">
    <property type="entry name" value="PheRS_alpha_core"/>
    <property type="match status" value="1"/>
</dbReference>
<evidence type="ECO:0000259" key="14">
    <source>
        <dbReference type="PROSITE" id="PS50862"/>
    </source>
</evidence>
<evidence type="ECO:0000256" key="3">
    <source>
        <dbReference type="ARBA" id="ARBA00011209"/>
    </source>
</evidence>
<dbReference type="GO" id="GO:0000049">
    <property type="term" value="F:tRNA binding"/>
    <property type="evidence" value="ECO:0007669"/>
    <property type="project" value="InterPro"/>
</dbReference>
<dbReference type="GO" id="GO:0000287">
    <property type="term" value="F:magnesium ion binding"/>
    <property type="evidence" value="ECO:0007669"/>
    <property type="project" value="UniProtKB-UniRule"/>
</dbReference>
<dbReference type="InterPro" id="IPR004529">
    <property type="entry name" value="Phe-tRNA-synth_IIc_asu"/>
</dbReference>
<dbReference type="Proteomes" id="UP000051096">
    <property type="component" value="Unassembled WGS sequence"/>
</dbReference>
<dbReference type="GO" id="GO:0005737">
    <property type="term" value="C:cytoplasm"/>
    <property type="evidence" value="ECO:0007669"/>
    <property type="project" value="UniProtKB-SubCell"/>
</dbReference>
<evidence type="ECO:0000256" key="11">
    <source>
        <dbReference type="ARBA" id="ARBA00023146"/>
    </source>
</evidence>
<keyword evidence="10 13" id="KW-0648">Protein biosynthesis</keyword>
<evidence type="ECO:0000256" key="7">
    <source>
        <dbReference type="ARBA" id="ARBA00022741"/>
    </source>
</evidence>
<dbReference type="PANTHER" id="PTHR11538">
    <property type="entry name" value="PHENYLALANYL-TRNA SYNTHETASE"/>
    <property type="match status" value="1"/>
</dbReference>
<evidence type="ECO:0000256" key="6">
    <source>
        <dbReference type="ARBA" id="ARBA00022723"/>
    </source>
</evidence>
<evidence type="ECO:0000256" key="8">
    <source>
        <dbReference type="ARBA" id="ARBA00022840"/>
    </source>
</evidence>
<dbReference type="AlphaFoldDB" id="A0A0S8GJI3"/>
<keyword evidence="8 13" id="KW-0067">ATP-binding</keyword>
<protein>
    <recommendedName>
        <fullName evidence="13">Phenylalanine--tRNA ligase alpha subunit</fullName>
        <ecNumber evidence="13">6.1.1.20</ecNumber>
    </recommendedName>
    <alternativeName>
        <fullName evidence="13">Phenylalanyl-tRNA synthetase alpha subunit</fullName>
        <shortName evidence="13">PheRS</shortName>
    </alternativeName>
</protein>
<dbReference type="EC" id="6.1.1.20" evidence="13"/>
<dbReference type="NCBIfam" id="TIGR00468">
    <property type="entry name" value="pheS"/>
    <property type="match status" value="1"/>
</dbReference>
<comment type="similarity">
    <text evidence="2 13">Belongs to the class-II aminoacyl-tRNA synthetase family. Phe-tRNA synthetase alpha subunit type 1 subfamily.</text>
</comment>
<evidence type="ECO:0000256" key="9">
    <source>
        <dbReference type="ARBA" id="ARBA00022842"/>
    </source>
</evidence>
<evidence type="ECO:0000313" key="16">
    <source>
        <dbReference type="Proteomes" id="UP000051096"/>
    </source>
</evidence>
<dbReference type="PATRIC" id="fig|1703780.3.peg.904"/>
<comment type="cofactor">
    <cofactor evidence="13">
        <name>Mg(2+)</name>
        <dbReference type="ChEBI" id="CHEBI:18420"/>
    </cofactor>
    <text evidence="13">Binds 2 magnesium ions per tetramer.</text>
</comment>
<dbReference type="EMBL" id="LJUO01000014">
    <property type="protein sequence ID" value="KPK73175.1"/>
    <property type="molecule type" value="Genomic_DNA"/>
</dbReference>
<dbReference type="InterPro" id="IPR010978">
    <property type="entry name" value="tRNA-bd_arm"/>
</dbReference>
<keyword evidence="9 13" id="KW-0460">Magnesium</keyword>
<dbReference type="InterPro" id="IPR004188">
    <property type="entry name" value="Phe-tRNA_ligase_II_N"/>
</dbReference>
<dbReference type="GO" id="GO:0006432">
    <property type="term" value="P:phenylalanyl-tRNA aminoacylation"/>
    <property type="evidence" value="ECO:0007669"/>
    <property type="project" value="UniProtKB-UniRule"/>
</dbReference>
<evidence type="ECO:0000313" key="15">
    <source>
        <dbReference type="EMBL" id="KPK73175.1"/>
    </source>
</evidence>
<dbReference type="PROSITE" id="PS50862">
    <property type="entry name" value="AA_TRNA_LIGASE_II"/>
    <property type="match status" value="1"/>
</dbReference>
<dbReference type="GO" id="GO:0005524">
    <property type="term" value="F:ATP binding"/>
    <property type="evidence" value="ECO:0007669"/>
    <property type="project" value="UniProtKB-UniRule"/>
</dbReference>
<name>A0A0S8GJI3_UNCW3</name>
<keyword evidence="5 13" id="KW-0436">Ligase</keyword>
<feature type="domain" description="Aminoacyl-transfer RNA synthetases class-II family profile" evidence="14">
    <location>
        <begin position="105"/>
        <end position="312"/>
    </location>
</feature>
<keyword evidence="11 13" id="KW-0030">Aminoacyl-tRNA synthetase</keyword>
<reference evidence="15 16" key="1">
    <citation type="journal article" date="2015" name="Microbiome">
        <title>Genomic resolution of linkages in carbon, nitrogen, and sulfur cycling among widespread estuary sediment bacteria.</title>
        <authorList>
            <person name="Baker B.J."/>
            <person name="Lazar C.S."/>
            <person name="Teske A.P."/>
            <person name="Dick G.J."/>
        </authorList>
    </citation>
    <scope>NUCLEOTIDE SEQUENCE [LARGE SCALE GENOMIC DNA]</scope>
    <source>
        <strain evidence="15">SM23_60</strain>
    </source>
</reference>
<organism evidence="15 16">
    <name type="scientific">candidate division WOR_3 bacterium SM23_60</name>
    <dbReference type="NCBI Taxonomy" id="1703780"/>
    <lineage>
        <taxon>Bacteria</taxon>
        <taxon>Bacteria division WOR-3</taxon>
    </lineage>
</organism>
<evidence type="ECO:0000256" key="13">
    <source>
        <dbReference type="HAMAP-Rule" id="MF_00281"/>
    </source>
</evidence>
<keyword evidence="6 13" id="KW-0479">Metal-binding</keyword>
<proteinExistence type="inferred from homology"/>
<dbReference type="Pfam" id="PF01409">
    <property type="entry name" value="tRNA-synt_2d"/>
    <property type="match status" value="1"/>
</dbReference>
<dbReference type="Gene3D" id="3.30.930.10">
    <property type="entry name" value="Bira Bifunctional Protein, Domain 2"/>
    <property type="match status" value="1"/>
</dbReference>
<evidence type="ECO:0000256" key="10">
    <source>
        <dbReference type="ARBA" id="ARBA00022917"/>
    </source>
</evidence>
<dbReference type="InterPro" id="IPR006195">
    <property type="entry name" value="aa-tRNA-synth_II"/>
</dbReference>
<dbReference type="GO" id="GO:0004826">
    <property type="term" value="F:phenylalanine-tRNA ligase activity"/>
    <property type="evidence" value="ECO:0007669"/>
    <property type="project" value="UniProtKB-UniRule"/>
</dbReference>
<dbReference type="Pfam" id="PF02912">
    <property type="entry name" value="Phe_tRNA-synt_N"/>
    <property type="match status" value="1"/>
</dbReference>
<keyword evidence="7 13" id="KW-0547">Nucleotide-binding</keyword>
<gene>
    <name evidence="13" type="primary">pheS</name>
    <name evidence="15" type="ORF">AMJ87_02620</name>
</gene>
<evidence type="ECO:0000256" key="4">
    <source>
        <dbReference type="ARBA" id="ARBA00022490"/>
    </source>
</evidence>
<evidence type="ECO:0000256" key="5">
    <source>
        <dbReference type="ARBA" id="ARBA00022598"/>
    </source>
</evidence>
<dbReference type="SUPFAM" id="SSF46589">
    <property type="entry name" value="tRNA-binding arm"/>
    <property type="match status" value="1"/>
</dbReference>
<dbReference type="PANTHER" id="PTHR11538:SF41">
    <property type="entry name" value="PHENYLALANINE--TRNA LIGASE, MITOCHONDRIAL"/>
    <property type="match status" value="1"/>
</dbReference>
<evidence type="ECO:0000256" key="1">
    <source>
        <dbReference type="ARBA" id="ARBA00004496"/>
    </source>
</evidence>
<dbReference type="SUPFAM" id="SSF55681">
    <property type="entry name" value="Class II aaRS and biotin synthetases"/>
    <property type="match status" value="1"/>
</dbReference>
<dbReference type="InterPro" id="IPR022911">
    <property type="entry name" value="Phe_tRNA_ligase_alpha1_bac"/>
</dbReference>
<comment type="subunit">
    <text evidence="3 13">Tetramer of two alpha and two beta subunits.</text>
</comment>
<feature type="binding site" evidence="13">
    <location>
        <position position="248"/>
    </location>
    <ligand>
        <name>Mg(2+)</name>
        <dbReference type="ChEBI" id="CHEBI:18420"/>
        <note>shared with beta subunit</note>
    </ligand>
</feature>
<dbReference type="InterPro" id="IPR045864">
    <property type="entry name" value="aa-tRNA-synth_II/BPL/LPL"/>
</dbReference>
<evidence type="ECO:0000256" key="12">
    <source>
        <dbReference type="ARBA" id="ARBA00049255"/>
    </source>
</evidence>
<accession>A0A0S8GJI3</accession>
<dbReference type="HAMAP" id="MF_00281">
    <property type="entry name" value="Phe_tRNA_synth_alpha1"/>
    <property type="match status" value="1"/>
</dbReference>
<comment type="subcellular location">
    <subcellularLocation>
        <location evidence="1 13">Cytoplasm</location>
    </subcellularLocation>
</comment>
<dbReference type="InterPro" id="IPR002319">
    <property type="entry name" value="Phenylalanyl-tRNA_Synthase"/>
</dbReference>
<keyword evidence="4 13" id="KW-0963">Cytoplasm</keyword>
<comment type="catalytic activity">
    <reaction evidence="12 13">
        <text>tRNA(Phe) + L-phenylalanine + ATP = L-phenylalanyl-tRNA(Phe) + AMP + diphosphate + H(+)</text>
        <dbReference type="Rhea" id="RHEA:19413"/>
        <dbReference type="Rhea" id="RHEA-COMP:9668"/>
        <dbReference type="Rhea" id="RHEA-COMP:9699"/>
        <dbReference type="ChEBI" id="CHEBI:15378"/>
        <dbReference type="ChEBI" id="CHEBI:30616"/>
        <dbReference type="ChEBI" id="CHEBI:33019"/>
        <dbReference type="ChEBI" id="CHEBI:58095"/>
        <dbReference type="ChEBI" id="CHEBI:78442"/>
        <dbReference type="ChEBI" id="CHEBI:78531"/>
        <dbReference type="ChEBI" id="CHEBI:456215"/>
        <dbReference type="EC" id="6.1.1.20"/>
    </reaction>
</comment>